<evidence type="ECO:0000313" key="3">
    <source>
        <dbReference type="Proteomes" id="UP000323506"/>
    </source>
</evidence>
<evidence type="ECO:0000256" key="1">
    <source>
        <dbReference type="SAM" id="SignalP"/>
    </source>
</evidence>
<organism evidence="2 3">
    <name type="scientific">Gossypium darwinii</name>
    <name type="common">Darwin's cotton</name>
    <name type="synonym">Gossypium barbadense var. darwinii</name>
    <dbReference type="NCBI Taxonomy" id="34276"/>
    <lineage>
        <taxon>Eukaryota</taxon>
        <taxon>Viridiplantae</taxon>
        <taxon>Streptophyta</taxon>
        <taxon>Embryophyta</taxon>
        <taxon>Tracheophyta</taxon>
        <taxon>Spermatophyta</taxon>
        <taxon>Magnoliopsida</taxon>
        <taxon>eudicotyledons</taxon>
        <taxon>Gunneridae</taxon>
        <taxon>Pentapetalae</taxon>
        <taxon>rosids</taxon>
        <taxon>malvids</taxon>
        <taxon>Malvales</taxon>
        <taxon>Malvaceae</taxon>
        <taxon>Malvoideae</taxon>
        <taxon>Gossypium</taxon>
    </lineage>
</organism>
<proteinExistence type="predicted"/>
<reference evidence="2 3" key="1">
    <citation type="submission" date="2019-06" db="EMBL/GenBank/DDBJ databases">
        <title>WGS assembly of Gossypium darwinii.</title>
        <authorList>
            <person name="Chen Z.J."/>
            <person name="Sreedasyam A."/>
            <person name="Ando A."/>
            <person name="Song Q."/>
            <person name="De L."/>
            <person name="Hulse-Kemp A."/>
            <person name="Ding M."/>
            <person name="Ye W."/>
            <person name="Kirkbride R."/>
            <person name="Jenkins J."/>
            <person name="Plott C."/>
            <person name="Lovell J."/>
            <person name="Lin Y.-M."/>
            <person name="Vaughn R."/>
            <person name="Liu B."/>
            <person name="Li W."/>
            <person name="Simpson S."/>
            <person name="Scheffler B."/>
            <person name="Saski C."/>
            <person name="Grover C."/>
            <person name="Hu G."/>
            <person name="Conover J."/>
            <person name="Carlson J."/>
            <person name="Shu S."/>
            <person name="Boston L."/>
            <person name="Williams M."/>
            <person name="Peterson D."/>
            <person name="Mcgee K."/>
            <person name="Jones D."/>
            <person name="Wendel J."/>
            <person name="Stelly D."/>
            <person name="Grimwood J."/>
            <person name="Schmutz J."/>
        </authorList>
    </citation>
    <scope>NUCLEOTIDE SEQUENCE [LARGE SCALE GENOMIC DNA]</scope>
    <source>
        <strain evidence="2">1808015.09</strain>
    </source>
</reference>
<sequence>MPCVILVFLLNVPLSAYLKHSVIFNLHFHLFFLKPRNISLEHVRFWGFFPVNSGIHKR</sequence>
<evidence type="ECO:0000313" key="2">
    <source>
        <dbReference type="EMBL" id="TYG67718.1"/>
    </source>
</evidence>
<accession>A0A5D2CG76</accession>
<feature type="signal peptide" evidence="1">
    <location>
        <begin position="1"/>
        <end position="17"/>
    </location>
</feature>
<gene>
    <name evidence="2" type="ORF">ES288_D05G097900v1</name>
</gene>
<keyword evidence="1" id="KW-0732">Signal</keyword>
<feature type="chain" id="PRO_5023081909" evidence="1">
    <location>
        <begin position="18"/>
        <end position="58"/>
    </location>
</feature>
<dbReference type="AlphaFoldDB" id="A0A5D2CG76"/>
<protein>
    <submittedName>
        <fullName evidence="2">Uncharacterized protein</fullName>
    </submittedName>
</protein>
<name>A0A5D2CG76_GOSDA</name>
<dbReference type="Proteomes" id="UP000323506">
    <property type="component" value="Chromosome D05"/>
</dbReference>
<keyword evidence="3" id="KW-1185">Reference proteome</keyword>
<dbReference type="EMBL" id="CM017705">
    <property type="protein sequence ID" value="TYG67718.1"/>
    <property type="molecule type" value="Genomic_DNA"/>
</dbReference>